<protein>
    <submittedName>
        <fullName evidence="1">Uncharacterized protein</fullName>
    </submittedName>
</protein>
<name>A0AAD7IFV3_9AGAR</name>
<sequence length="60" mass="6604">MSYEEFARDAVNIVQVSSRQVSIASQGQKDFAAAVPLSLGRRLCANNSKQQPEEMFPTDS</sequence>
<evidence type="ECO:0000313" key="2">
    <source>
        <dbReference type="Proteomes" id="UP001215280"/>
    </source>
</evidence>
<reference evidence="1" key="1">
    <citation type="submission" date="2023-03" db="EMBL/GenBank/DDBJ databases">
        <title>Massive genome expansion in bonnet fungi (Mycena s.s.) driven by repeated elements and novel gene families across ecological guilds.</title>
        <authorList>
            <consortium name="Lawrence Berkeley National Laboratory"/>
            <person name="Harder C.B."/>
            <person name="Miyauchi S."/>
            <person name="Viragh M."/>
            <person name="Kuo A."/>
            <person name="Thoen E."/>
            <person name="Andreopoulos B."/>
            <person name="Lu D."/>
            <person name="Skrede I."/>
            <person name="Drula E."/>
            <person name="Henrissat B."/>
            <person name="Morin E."/>
            <person name="Kohler A."/>
            <person name="Barry K."/>
            <person name="LaButti K."/>
            <person name="Morin E."/>
            <person name="Salamov A."/>
            <person name="Lipzen A."/>
            <person name="Mereny Z."/>
            <person name="Hegedus B."/>
            <person name="Baldrian P."/>
            <person name="Stursova M."/>
            <person name="Weitz H."/>
            <person name="Taylor A."/>
            <person name="Grigoriev I.V."/>
            <person name="Nagy L.G."/>
            <person name="Martin F."/>
            <person name="Kauserud H."/>
        </authorList>
    </citation>
    <scope>NUCLEOTIDE SEQUENCE</scope>
    <source>
        <strain evidence="1">CBHHK188m</strain>
    </source>
</reference>
<gene>
    <name evidence="1" type="ORF">DFH07DRAFT_964660</name>
</gene>
<accession>A0AAD7IFV3</accession>
<evidence type="ECO:0000313" key="1">
    <source>
        <dbReference type="EMBL" id="KAJ7742141.1"/>
    </source>
</evidence>
<keyword evidence="2" id="KW-1185">Reference proteome</keyword>
<dbReference type="AlphaFoldDB" id="A0AAD7IFV3"/>
<dbReference type="Proteomes" id="UP001215280">
    <property type="component" value="Unassembled WGS sequence"/>
</dbReference>
<proteinExistence type="predicted"/>
<organism evidence="1 2">
    <name type="scientific">Mycena maculata</name>
    <dbReference type="NCBI Taxonomy" id="230809"/>
    <lineage>
        <taxon>Eukaryota</taxon>
        <taxon>Fungi</taxon>
        <taxon>Dikarya</taxon>
        <taxon>Basidiomycota</taxon>
        <taxon>Agaricomycotina</taxon>
        <taxon>Agaricomycetes</taxon>
        <taxon>Agaricomycetidae</taxon>
        <taxon>Agaricales</taxon>
        <taxon>Marasmiineae</taxon>
        <taxon>Mycenaceae</taxon>
        <taxon>Mycena</taxon>
    </lineage>
</organism>
<dbReference type="EMBL" id="JARJLG010000119">
    <property type="protein sequence ID" value="KAJ7742141.1"/>
    <property type="molecule type" value="Genomic_DNA"/>
</dbReference>
<comment type="caution">
    <text evidence="1">The sequence shown here is derived from an EMBL/GenBank/DDBJ whole genome shotgun (WGS) entry which is preliminary data.</text>
</comment>